<evidence type="ECO:0000259" key="6">
    <source>
        <dbReference type="PROSITE" id="PS51296"/>
    </source>
</evidence>
<dbReference type="GO" id="GO:0016705">
    <property type="term" value="F:oxidoreductase activity, acting on paired donors, with incorporation or reduction of molecular oxygen"/>
    <property type="evidence" value="ECO:0007669"/>
    <property type="project" value="UniProtKB-ARBA"/>
</dbReference>
<dbReference type="GO" id="GO:0016020">
    <property type="term" value="C:membrane"/>
    <property type="evidence" value="ECO:0007669"/>
    <property type="project" value="InterPro"/>
</dbReference>
<dbReference type="InterPro" id="IPR038010">
    <property type="entry name" value="YhfW_C"/>
</dbReference>
<dbReference type="GO" id="GO:0051537">
    <property type="term" value="F:2 iron, 2 sulfur cluster binding"/>
    <property type="evidence" value="ECO:0007669"/>
    <property type="project" value="UniProtKB-KW"/>
</dbReference>
<evidence type="ECO:0000313" key="8">
    <source>
        <dbReference type="Proteomes" id="UP000185557"/>
    </source>
</evidence>
<evidence type="ECO:0000256" key="4">
    <source>
        <dbReference type="ARBA" id="ARBA00023014"/>
    </source>
</evidence>
<keyword evidence="3" id="KW-0408">Iron</keyword>
<comment type="caution">
    <text evidence="7">The sequence shown here is derived from an EMBL/GenBank/DDBJ whole genome shotgun (WGS) entry which is preliminary data.</text>
</comment>
<dbReference type="InterPro" id="IPR017941">
    <property type="entry name" value="Rieske_2Fe-2S"/>
</dbReference>
<dbReference type="OrthoDB" id="9767869at2"/>
<evidence type="ECO:0000313" key="7">
    <source>
        <dbReference type="EMBL" id="OKH48780.1"/>
    </source>
</evidence>
<dbReference type="AlphaFoldDB" id="A0A1U7J739"/>
<dbReference type="PANTHER" id="PTHR13847:SF274">
    <property type="entry name" value="RIESKE 2FE-2S IRON-SULFUR PROTEIN YHFW-RELATED"/>
    <property type="match status" value="1"/>
</dbReference>
<dbReference type="InterPro" id="IPR005805">
    <property type="entry name" value="Rieske_Fe-S_prot_C"/>
</dbReference>
<dbReference type="EMBL" id="MRCG01000005">
    <property type="protein sequence ID" value="OKH48780.1"/>
    <property type="molecule type" value="Genomic_DNA"/>
</dbReference>
<dbReference type="PRINTS" id="PR00162">
    <property type="entry name" value="RIESKE"/>
</dbReference>
<dbReference type="Proteomes" id="UP000185557">
    <property type="component" value="Unassembled WGS sequence"/>
</dbReference>
<accession>A0A1U7J739</accession>
<sequence length="504" mass="54614">MTRPGRHVSYWIDSTLPSTYPALNQDVTVDVAIVGAGLAGVITAKLLKQAGKTVALIEADRIGQGTSGHTTAKVSALQQLIYADLVAQHGTEKARLYGASNQAAIARLAELIAAENIDCDFERKANYTFATDQAGLEQIKDELEAAQSLGLPVTFVESVDLPLSVTGAVMLPDQAQFHPHKFMLAIAATLPGNGSYVFEQTRVNTVKDEDPCRVITQNGPTVIAQDVVVATNPSILDIGLFFAKSYPQRSYLVGGHIDANRAPQGMYIGVGEGYRSIRTAPTDDGRLLLLVGGEGHKVGQDNATDERYQRLEDFLRHHFGVEPAYRWSSQDYKSFDQLPYIGKLTLAHQHTYVATGFSLWGMTKSVIAGMVLSDAILGQKHPWADLYDATRPTPLVTKTSVQQNLDVGSHWVGDRFKGLFDSTDSVTSGEGKLVTHKGAKVAAYRDDNGQLHTVSAVCPHLGCIVAWNQAEKSWDCPCHGSRFSCDGQILHSPTVKPLAQKACN</sequence>
<evidence type="ECO:0000256" key="2">
    <source>
        <dbReference type="ARBA" id="ARBA00022723"/>
    </source>
</evidence>
<dbReference type="GO" id="GO:0004497">
    <property type="term" value="F:monooxygenase activity"/>
    <property type="evidence" value="ECO:0007669"/>
    <property type="project" value="UniProtKB-ARBA"/>
</dbReference>
<name>A0A1U7J739_9CYAN</name>
<reference evidence="7 8" key="1">
    <citation type="submission" date="2016-11" db="EMBL/GenBank/DDBJ databases">
        <title>Draft Genome Sequences of Nine Cyanobacterial Strains from Diverse Habitats.</title>
        <authorList>
            <person name="Zhu T."/>
            <person name="Hou S."/>
            <person name="Lu X."/>
            <person name="Hess W.R."/>
        </authorList>
    </citation>
    <scope>NUCLEOTIDE SEQUENCE [LARGE SCALE GENOMIC DNA]</scope>
    <source>
        <strain evidence="7 8">NIES-30</strain>
    </source>
</reference>
<dbReference type="InterPro" id="IPR036922">
    <property type="entry name" value="Rieske_2Fe-2S_sf"/>
</dbReference>
<dbReference type="Gene3D" id="3.50.50.60">
    <property type="entry name" value="FAD/NAD(P)-binding domain"/>
    <property type="match status" value="1"/>
</dbReference>
<protein>
    <submittedName>
        <fullName evidence="7">(2Fe-2S)-binding protein</fullName>
    </submittedName>
</protein>
<gene>
    <name evidence="7" type="ORF">NIES30_09620</name>
</gene>
<dbReference type="STRING" id="549789.NIES30_09620"/>
<dbReference type="Gene3D" id="3.30.9.10">
    <property type="entry name" value="D-Amino Acid Oxidase, subunit A, domain 2"/>
    <property type="match status" value="1"/>
</dbReference>
<dbReference type="SUPFAM" id="SSF51905">
    <property type="entry name" value="FAD/NAD(P)-binding domain"/>
    <property type="match status" value="1"/>
</dbReference>
<dbReference type="SUPFAM" id="SSF50022">
    <property type="entry name" value="ISP domain"/>
    <property type="match status" value="1"/>
</dbReference>
<dbReference type="Gene3D" id="2.102.10.10">
    <property type="entry name" value="Rieske [2Fe-2S] iron-sulphur domain"/>
    <property type="match status" value="1"/>
</dbReference>
<dbReference type="PROSITE" id="PS51296">
    <property type="entry name" value="RIESKE"/>
    <property type="match status" value="1"/>
</dbReference>
<dbReference type="Pfam" id="PF01266">
    <property type="entry name" value="DAO"/>
    <property type="match status" value="1"/>
</dbReference>
<dbReference type="GO" id="GO:0046872">
    <property type="term" value="F:metal ion binding"/>
    <property type="evidence" value="ECO:0007669"/>
    <property type="project" value="UniProtKB-KW"/>
</dbReference>
<dbReference type="FunFam" id="2.102.10.10:FF:000014">
    <property type="entry name" value="Oxidoreductase, FAD dependent"/>
    <property type="match status" value="1"/>
</dbReference>
<dbReference type="InterPro" id="IPR036188">
    <property type="entry name" value="FAD/NAD-bd_sf"/>
</dbReference>
<keyword evidence="8" id="KW-1185">Reference proteome</keyword>
<dbReference type="Pfam" id="PF00355">
    <property type="entry name" value="Rieske"/>
    <property type="match status" value="1"/>
</dbReference>
<keyword evidence="1" id="KW-0001">2Fe-2S</keyword>
<dbReference type="InterPro" id="IPR006076">
    <property type="entry name" value="FAD-dep_OxRdtase"/>
</dbReference>
<evidence type="ECO:0000256" key="1">
    <source>
        <dbReference type="ARBA" id="ARBA00022714"/>
    </source>
</evidence>
<keyword evidence="5" id="KW-1015">Disulfide bond</keyword>
<keyword evidence="4" id="KW-0411">Iron-sulfur</keyword>
<proteinExistence type="predicted"/>
<dbReference type="CDD" id="cd03477">
    <property type="entry name" value="Rieske_YhfW_C"/>
    <property type="match status" value="1"/>
</dbReference>
<keyword evidence="2" id="KW-0479">Metal-binding</keyword>
<organism evidence="7 8">
    <name type="scientific">Phormidium tenue NIES-30</name>
    <dbReference type="NCBI Taxonomy" id="549789"/>
    <lineage>
        <taxon>Bacteria</taxon>
        <taxon>Bacillati</taxon>
        <taxon>Cyanobacteriota</taxon>
        <taxon>Cyanophyceae</taxon>
        <taxon>Oscillatoriophycideae</taxon>
        <taxon>Oscillatoriales</taxon>
        <taxon>Oscillatoriaceae</taxon>
        <taxon>Phormidium</taxon>
    </lineage>
</organism>
<evidence type="ECO:0000256" key="3">
    <source>
        <dbReference type="ARBA" id="ARBA00023004"/>
    </source>
</evidence>
<feature type="domain" description="Rieske" evidence="6">
    <location>
        <begin position="418"/>
        <end position="504"/>
    </location>
</feature>
<dbReference type="PANTHER" id="PTHR13847">
    <property type="entry name" value="SARCOSINE DEHYDROGENASE-RELATED"/>
    <property type="match status" value="1"/>
</dbReference>
<evidence type="ECO:0000256" key="5">
    <source>
        <dbReference type="ARBA" id="ARBA00023157"/>
    </source>
</evidence>
<dbReference type="GO" id="GO:0005737">
    <property type="term" value="C:cytoplasm"/>
    <property type="evidence" value="ECO:0007669"/>
    <property type="project" value="TreeGrafter"/>
</dbReference>